<dbReference type="EMBL" id="CAEZUX010000098">
    <property type="protein sequence ID" value="CAB4618245.1"/>
    <property type="molecule type" value="Genomic_DNA"/>
</dbReference>
<sequence>MTKTSLTRRILPLLAVSALGLTACGSSSVVSSSSDAFTVNGEGYSKDDLNAVVDSLVVAGQITKQNGTIAKTDMNPVIQVLVKYLAYQQFIKKFGLKETAEARAKMKEQASADQAFPTYPKELQDLLVNLNLASVTTATMKVPSGSELEKMYNKLPASAGVLCLSHVLVKTKAEAEKVLKELDGGAKFADVAKAKSIEPAAKTSGGSLANGEEPCSPLASLQEGFDGDFMVGAVAAKAGVPTGPVKSSFGWHIILSHPYSEVNKSIASVLSTNTGDALLAGFMASSDISVNSTYGTWVNATAKLS</sequence>
<dbReference type="GO" id="GO:0003755">
    <property type="term" value="F:peptidyl-prolyl cis-trans isomerase activity"/>
    <property type="evidence" value="ECO:0007669"/>
    <property type="project" value="InterPro"/>
</dbReference>
<dbReference type="Pfam" id="PF00639">
    <property type="entry name" value="Rotamase"/>
    <property type="match status" value="1"/>
</dbReference>
<dbReference type="Gene3D" id="3.10.50.40">
    <property type="match status" value="1"/>
</dbReference>
<dbReference type="PROSITE" id="PS51257">
    <property type="entry name" value="PROKAR_LIPOPROTEIN"/>
    <property type="match status" value="1"/>
</dbReference>
<evidence type="ECO:0000259" key="1">
    <source>
        <dbReference type="PROSITE" id="PS50198"/>
    </source>
</evidence>
<dbReference type="InterPro" id="IPR050245">
    <property type="entry name" value="PrsA_foldase"/>
</dbReference>
<dbReference type="InterPro" id="IPR000297">
    <property type="entry name" value="PPIase_PpiC"/>
</dbReference>
<dbReference type="InterPro" id="IPR046357">
    <property type="entry name" value="PPIase_dom_sf"/>
</dbReference>
<evidence type="ECO:0000313" key="2">
    <source>
        <dbReference type="EMBL" id="CAB4618245.1"/>
    </source>
</evidence>
<feature type="domain" description="PpiC" evidence="1">
    <location>
        <begin position="164"/>
        <end position="258"/>
    </location>
</feature>
<dbReference type="AlphaFoldDB" id="A0A6J6I374"/>
<protein>
    <submittedName>
        <fullName evidence="2">Unannotated protein</fullName>
    </submittedName>
</protein>
<name>A0A6J6I374_9ZZZZ</name>
<dbReference type="PANTHER" id="PTHR47245:SF2">
    <property type="entry name" value="PEPTIDYL-PROLYL CIS-TRANS ISOMERASE HP_0175-RELATED"/>
    <property type="match status" value="1"/>
</dbReference>
<gene>
    <name evidence="2" type="ORF">UFOPK1874_00860</name>
</gene>
<dbReference type="SUPFAM" id="SSF109998">
    <property type="entry name" value="Triger factor/SurA peptide-binding domain-like"/>
    <property type="match status" value="1"/>
</dbReference>
<proteinExistence type="predicted"/>
<organism evidence="2">
    <name type="scientific">freshwater metagenome</name>
    <dbReference type="NCBI Taxonomy" id="449393"/>
    <lineage>
        <taxon>unclassified sequences</taxon>
        <taxon>metagenomes</taxon>
        <taxon>ecological metagenomes</taxon>
    </lineage>
</organism>
<dbReference type="PROSITE" id="PS50198">
    <property type="entry name" value="PPIC_PPIASE_2"/>
    <property type="match status" value="1"/>
</dbReference>
<accession>A0A6J6I374</accession>
<reference evidence="2" key="1">
    <citation type="submission" date="2020-05" db="EMBL/GenBank/DDBJ databases">
        <authorList>
            <person name="Chiriac C."/>
            <person name="Salcher M."/>
            <person name="Ghai R."/>
            <person name="Kavagutti S V."/>
        </authorList>
    </citation>
    <scope>NUCLEOTIDE SEQUENCE</scope>
</reference>
<dbReference type="InterPro" id="IPR027304">
    <property type="entry name" value="Trigger_fact/SurA_dom_sf"/>
</dbReference>
<dbReference type="PANTHER" id="PTHR47245">
    <property type="entry name" value="PEPTIDYLPROLYL ISOMERASE"/>
    <property type="match status" value="1"/>
</dbReference>
<dbReference type="SUPFAM" id="SSF54534">
    <property type="entry name" value="FKBP-like"/>
    <property type="match status" value="1"/>
</dbReference>